<keyword evidence="1 4" id="KW-0479">Metal-binding</keyword>
<feature type="compositionally biased region" description="Basic residues" evidence="5">
    <location>
        <begin position="1"/>
        <end position="26"/>
    </location>
</feature>
<evidence type="ECO:0000256" key="1">
    <source>
        <dbReference type="ARBA" id="ARBA00022723"/>
    </source>
</evidence>
<feature type="domain" description="C3H1-type" evidence="6">
    <location>
        <begin position="75"/>
        <end position="102"/>
    </location>
</feature>
<dbReference type="InterPro" id="IPR052650">
    <property type="entry name" value="Zinc_finger_CCCH"/>
</dbReference>
<protein>
    <recommendedName>
        <fullName evidence="6">C3H1-type domain-containing protein</fullName>
    </recommendedName>
</protein>
<reference evidence="7 8" key="1">
    <citation type="journal article" date="2013" name="Proc. Natl. Acad. Sci. U.S.A.">
        <title>Fine-scale variation in meiotic recombination in Mimulus inferred from population shotgun sequencing.</title>
        <authorList>
            <person name="Hellsten U."/>
            <person name="Wright K.M."/>
            <person name="Jenkins J."/>
            <person name="Shu S."/>
            <person name="Yuan Y."/>
            <person name="Wessler S.R."/>
            <person name="Schmutz J."/>
            <person name="Willis J.H."/>
            <person name="Rokhsar D.S."/>
        </authorList>
    </citation>
    <scope>NUCLEOTIDE SEQUENCE [LARGE SCALE GENOMIC DNA]</scope>
    <source>
        <strain evidence="8">cv. DUN x IM62</strain>
    </source>
</reference>
<feature type="compositionally biased region" description="Basic and acidic residues" evidence="5">
    <location>
        <begin position="207"/>
        <end position="225"/>
    </location>
</feature>
<dbReference type="eggNOG" id="ENOG502QQ0W">
    <property type="taxonomic scope" value="Eukaryota"/>
</dbReference>
<dbReference type="GO" id="GO:0008270">
    <property type="term" value="F:zinc ion binding"/>
    <property type="evidence" value="ECO:0007669"/>
    <property type="project" value="UniProtKB-KW"/>
</dbReference>
<gene>
    <name evidence="7" type="ORF">MIMGU_mgv1a003868mg</name>
</gene>
<feature type="zinc finger region" description="C3H1-type" evidence="4">
    <location>
        <begin position="187"/>
        <end position="213"/>
    </location>
</feature>
<feature type="compositionally biased region" description="Basic and acidic residues" evidence="5">
    <location>
        <begin position="456"/>
        <end position="469"/>
    </location>
</feature>
<dbReference type="SUPFAM" id="SSF90229">
    <property type="entry name" value="CCCH zinc finger"/>
    <property type="match status" value="2"/>
</dbReference>
<dbReference type="SMART" id="SM00356">
    <property type="entry name" value="ZnF_C3H1"/>
    <property type="match status" value="3"/>
</dbReference>
<evidence type="ECO:0000256" key="4">
    <source>
        <dbReference type="PROSITE-ProRule" id="PRU00723"/>
    </source>
</evidence>
<accession>A0A022Q589</accession>
<feature type="domain" description="C3H1-type" evidence="6">
    <location>
        <begin position="136"/>
        <end position="163"/>
    </location>
</feature>
<dbReference type="AlphaFoldDB" id="A0A022Q589"/>
<evidence type="ECO:0000313" key="8">
    <source>
        <dbReference type="Proteomes" id="UP000030748"/>
    </source>
</evidence>
<evidence type="ECO:0000313" key="7">
    <source>
        <dbReference type="EMBL" id="EYU23832.1"/>
    </source>
</evidence>
<sequence>MGRARSRSRSRSMPRGRSRSRSLSRGRGRERGRGRSRSRSRSPSDSAVRVQTRSRSPTGDYRHQSHAWNDRSAPNKSTQICRDFASGGCRRGSQCRFFHPKSTSGDRDHISNSSYSRGDDVSDPYHGQSEQFQNKSRSAVPCKDFVKGNCRWGDTCRFSHHFASDESFGKGTRYKSFDNDIELEPCKNGKPVCKYFAAGNCDRDNCRFSHEGPKPKGQEDRRGYGRELQTQDVNSDILGQNKLLDDQSFPMTAWQQNVSPVPRIQQQNHGLVENNLVSSSFRSEVLDEAKDFRNTTNPIFFSGQNLNHQNSENVFPGQSSVLSETDGGKNMLGPNPLNGFGSDLSGSETHLAVRLSLQNLHKAVQMTGMLETEVPQFFPTLLASQDSAPPTKSPVCDEQENHTERKNGGEPDNLKVELSGSPKLKQEKVLGNAELNEGNRGDGDESKGFQNNKQSETVDGHGKVEESTTNKDDKGIRIFKNSLVEFVKDLLKPTWKEGKMSREAHKTIVKKVVDKVTSTIQADQIPKTQEKIEQYLSYSKPKIAKLVQAYVGRCSKKDS</sequence>
<feature type="region of interest" description="Disordered" evidence="5">
    <location>
        <begin position="383"/>
        <end position="469"/>
    </location>
</feature>
<dbReference type="Proteomes" id="UP000030748">
    <property type="component" value="Unassembled WGS sequence"/>
</dbReference>
<feature type="region of interest" description="Disordered" evidence="5">
    <location>
        <begin position="1"/>
        <end position="134"/>
    </location>
</feature>
<feature type="zinc finger region" description="C3H1-type" evidence="4">
    <location>
        <begin position="75"/>
        <end position="102"/>
    </location>
</feature>
<dbReference type="EMBL" id="KI632147">
    <property type="protein sequence ID" value="EYU23832.1"/>
    <property type="molecule type" value="Genomic_DNA"/>
</dbReference>
<dbReference type="Pfam" id="PF18044">
    <property type="entry name" value="zf-CCCH_4"/>
    <property type="match status" value="1"/>
</dbReference>
<feature type="compositionally biased region" description="Basic and acidic residues" evidence="5">
    <location>
        <begin position="437"/>
        <end position="447"/>
    </location>
</feature>
<evidence type="ECO:0000256" key="5">
    <source>
        <dbReference type="SAM" id="MobiDB-lite"/>
    </source>
</evidence>
<feature type="region of interest" description="Disordered" evidence="5">
    <location>
        <begin position="207"/>
        <end position="228"/>
    </location>
</feature>
<name>A0A022Q589_ERYGU</name>
<dbReference type="PROSITE" id="PS50103">
    <property type="entry name" value="ZF_C3H1"/>
    <property type="match status" value="3"/>
</dbReference>
<dbReference type="InterPro" id="IPR041367">
    <property type="entry name" value="Znf-CCCH_4"/>
</dbReference>
<feature type="domain" description="C3H1-type" evidence="6">
    <location>
        <begin position="187"/>
        <end position="213"/>
    </location>
</feature>
<dbReference type="Pfam" id="PF14608">
    <property type="entry name" value="zf-CCCH_2"/>
    <property type="match status" value="2"/>
</dbReference>
<dbReference type="PANTHER" id="PTHR36886:SF8">
    <property type="entry name" value="ZINC FINGER CCCH DOMAIN-CONTAINING PROTEIN 38"/>
    <property type="match status" value="1"/>
</dbReference>
<evidence type="ECO:0000259" key="6">
    <source>
        <dbReference type="PROSITE" id="PS50103"/>
    </source>
</evidence>
<dbReference type="PANTHER" id="PTHR36886">
    <property type="entry name" value="PROTEIN FRIGIDA-ESSENTIAL 1"/>
    <property type="match status" value="1"/>
</dbReference>
<organism evidence="7 8">
    <name type="scientific">Erythranthe guttata</name>
    <name type="common">Yellow monkey flower</name>
    <name type="synonym">Mimulus guttatus</name>
    <dbReference type="NCBI Taxonomy" id="4155"/>
    <lineage>
        <taxon>Eukaryota</taxon>
        <taxon>Viridiplantae</taxon>
        <taxon>Streptophyta</taxon>
        <taxon>Embryophyta</taxon>
        <taxon>Tracheophyta</taxon>
        <taxon>Spermatophyta</taxon>
        <taxon>Magnoliopsida</taxon>
        <taxon>eudicotyledons</taxon>
        <taxon>Gunneridae</taxon>
        <taxon>Pentapetalae</taxon>
        <taxon>asterids</taxon>
        <taxon>lamiids</taxon>
        <taxon>Lamiales</taxon>
        <taxon>Phrymaceae</taxon>
        <taxon>Erythranthe</taxon>
    </lineage>
</organism>
<dbReference type="Gene3D" id="4.10.1000.10">
    <property type="entry name" value="Zinc finger, CCCH-type"/>
    <property type="match status" value="2"/>
</dbReference>
<proteinExistence type="predicted"/>
<keyword evidence="3 4" id="KW-0862">Zinc</keyword>
<keyword evidence="2 4" id="KW-0863">Zinc-finger</keyword>
<evidence type="ECO:0000256" key="3">
    <source>
        <dbReference type="ARBA" id="ARBA00022833"/>
    </source>
</evidence>
<feature type="zinc finger region" description="C3H1-type" evidence="4">
    <location>
        <begin position="136"/>
        <end position="163"/>
    </location>
</feature>
<evidence type="ECO:0000256" key="2">
    <source>
        <dbReference type="ARBA" id="ARBA00022771"/>
    </source>
</evidence>
<keyword evidence="8" id="KW-1185">Reference proteome</keyword>
<feature type="compositionally biased region" description="Basic and acidic residues" evidence="5">
    <location>
        <begin position="399"/>
        <end position="415"/>
    </location>
</feature>
<dbReference type="InterPro" id="IPR000571">
    <property type="entry name" value="Znf_CCCH"/>
</dbReference>
<dbReference type="InterPro" id="IPR036855">
    <property type="entry name" value="Znf_CCCH_sf"/>
</dbReference>
<dbReference type="STRING" id="4155.A0A022Q589"/>